<dbReference type="PROSITE" id="PS51670">
    <property type="entry name" value="SHKT"/>
    <property type="match status" value="1"/>
</dbReference>
<comment type="caution">
    <text evidence="1">Lacks conserved residue(s) required for the propagation of feature annotation.</text>
</comment>
<dbReference type="Pfam" id="PF23069">
    <property type="entry name" value="DUF7042"/>
    <property type="match status" value="1"/>
</dbReference>
<sequence length="744" mass="84402">MVNSHKRLDVVEQPDIGTSCTSFRSGCESEGYCRFPGYLWRAIQKYGEGSTDADPPYRKWYSRTEYIRNTQTWNGQKEIEAYETEIVIHLRFYASCTGYDPPGEVPCYRQTKTTRFICVAEEPEGKFRVQHLSAGPPTFTCLKFERRTEFIVQVYFAVRNEINVDKLCYDVALQRDEWPWIDVRHAPVVPCPFIGGFDFRGYSGDMRIERCPKEWRPSRLESECVPGEGVRLSFPSADCSFLIKGALEQTMLCRGSWAEESFHFIVMSDVSGPPRYVLRLPVNMEDDAVSPPVFAMLYFSLVVPASGRGQPPGSVLFEELRLFRSDTALCYDESPECEKHARQGKCRDTPIYQFANHCKRSCGLCDFVPSDKPECQFPTYYQGDWSLITPSSIEAITIEGGTIQSPTLGTYVCKSKHWDLEYYKVLSVFPNGCRPRYSCFQLLPIGTEMIQFRIFPPHLTTAANSSLEDRSFDICSFGGKTSEWQTPLLDHALKTLFNKEHLHLNFCGLGGIFHANVSFVDGRNCEGTISDVDHVTCRIHEQLRLNFHSCQSIDIQDYICVAFTQLPQGTSFLVTRPVMMEATEKYQCWVIKQSEGPKKGNKQTRILQFSRAKCTTAEIYNPKQNTDGLLSIETFNDFVESDCDSYHGAMERLFQGSSTGKLQPASSSPIYEKAEDPWKSYDKYWSRDQNVNQNTGSAVKRFTTSGGAVINTSGVLCTILILSYPVRGSLLSDFCCLHSDIVSS</sequence>
<dbReference type="Pfam" id="PF01549">
    <property type="entry name" value="ShK"/>
    <property type="match status" value="1"/>
</dbReference>
<dbReference type="InterPro" id="IPR055470">
    <property type="entry name" value="DUF7042"/>
</dbReference>
<reference evidence="3" key="1">
    <citation type="journal article" date="2023" name="Mol. Biol. Evol.">
        <title>Third-Generation Sequencing Reveals the Adaptive Role of the Epigenome in Three Deep-Sea Polychaetes.</title>
        <authorList>
            <person name="Perez M."/>
            <person name="Aroh O."/>
            <person name="Sun Y."/>
            <person name="Lan Y."/>
            <person name="Juniper S.K."/>
            <person name="Young C.R."/>
            <person name="Angers B."/>
            <person name="Qian P.Y."/>
        </authorList>
    </citation>
    <scope>NUCLEOTIDE SEQUENCE</scope>
    <source>
        <strain evidence="3">P08H-3</strain>
    </source>
</reference>
<dbReference type="PANTHER" id="PTHR22255">
    <property type="entry name" value="LP06548P"/>
    <property type="match status" value="1"/>
</dbReference>
<evidence type="ECO:0000313" key="3">
    <source>
        <dbReference type="EMBL" id="KAK2161811.1"/>
    </source>
</evidence>
<gene>
    <name evidence="3" type="ORF">LSH36_109g03011</name>
</gene>
<dbReference type="PANTHER" id="PTHR22255:SF9">
    <property type="entry name" value="LP06548P"/>
    <property type="match status" value="1"/>
</dbReference>
<name>A0AAD9JZJ9_9ANNE</name>
<dbReference type="SMART" id="SM00254">
    <property type="entry name" value="ShKT"/>
    <property type="match status" value="1"/>
</dbReference>
<organism evidence="3 4">
    <name type="scientific">Paralvinella palmiformis</name>
    <dbReference type="NCBI Taxonomy" id="53620"/>
    <lineage>
        <taxon>Eukaryota</taxon>
        <taxon>Metazoa</taxon>
        <taxon>Spiralia</taxon>
        <taxon>Lophotrochozoa</taxon>
        <taxon>Annelida</taxon>
        <taxon>Polychaeta</taxon>
        <taxon>Sedentaria</taxon>
        <taxon>Canalipalpata</taxon>
        <taxon>Terebellida</taxon>
        <taxon>Terebelliformia</taxon>
        <taxon>Alvinellidae</taxon>
        <taxon>Paralvinella</taxon>
    </lineage>
</organism>
<dbReference type="AlphaFoldDB" id="A0AAD9JZJ9"/>
<comment type="caution">
    <text evidence="3">The sequence shown here is derived from an EMBL/GenBank/DDBJ whole genome shotgun (WGS) entry which is preliminary data.</text>
</comment>
<dbReference type="Proteomes" id="UP001208570">
    <property type="component" value="Unassembled WGS sequence"/>
</dbReference>
<keyword evidence="4" id="KW-1185">Reference proteome</keyword>
<dbReference type="InterPro" id="IPR003582">
    <property type="entry name" value="ShKT_dom"/>
</dbReference>
<dbReference type="EMBL" id="JAODUP010000109">
    <property type="protein sequence ID" value="KAK2161811.1"/>
    <property type="molecule type" value="Genomic_DNA"/>
</dbReference>
<accession>A0AAD9JZJ9</accession>
<evidence type="ECO:0000313" key="4">
    <source>
        <dbReference type="Proteomes" id="UP001208570"/>
    </source>
</evidence>
<evidence type="ECO:0000256" key="1">
    <source>
        <dbReference type="PROSITE-ProRule" id="PRU01005"/>
    </source>
</evidence>
<proteinExistence type="predicted"/>
<feature type="domain" description="ShKT" evidence="2">
    <location>
        <begin position="330"/>
        <end position="365"/>
    </location>
</feature>
<evidence type="ECO:0000259" key="2">
    <source>
        <dbReference type="PROSITE" id="PS51670"/>
    </source>
</evidence>
<protein>
    <recommendedName>
        <fullName evidence="2">ShKT domain-containing protein</fullName>
    </recommendedName>
</protein>